<keyword evidence="3" id="KW-1185">Reference proteome</keyword>
<feature type="compositionally biased region" description="Polar residues" evidence="1">
    <location>
        <begin position="232"/>
        <end position="243"/>
    </location>
</feature>
<dbReference type="InterPro" id="IPR035979">
    <property type="entry name" value="RBD_domain_sf"/>
</dbReference>
<protein>
    <submittedName>
        <fullName evidence="2">Uncharacterized protein</fullName>
    </submittedName>
</protein>
<dbReference type="KEGG" id="ure:UREG_04487"/>
<accession>C4JPA5</accession>
<dbReference type="GO" id="GO:0003676">
    <property type="term" value="F:nucleic acid binding"/>
    <property type="evidence" value="ECO:0007669"/>
    <property type="project" value="InterPro"/>
</dbReference>
<dbReference type="HOGENOM" id="CLU_378975_0_0_1"/>
<feature type="compositionally biased region" description="Polar residues" evidence="1">
    <location>
        <begin position="253"/>
        <end position="277"/>
    </location>
</feature>
<dbReference type="Gene3D" id="3.30.70.330">
    <property type="match status" value="1"/>
</dbReference>
<reference evidence="3" key="1">
    <citation type="journal article" date="2009" name="Genome Res.">
        <title>Comparative genomic analyses of the human fungal pathogens Coccidioides and their relatives.</title>
        <authorList>
            <person name="Sharpton T.J."/>
            <person name="Stajich J.E."/>
            <person name="Rounsley S.D."/>
            <person name="Gardner M.J."/>
            <person name="Wortman J.R."/>
            <person name="Jordar V.S."/>
            <person name="Maiti R."/>
            <person name="Kodira C.D."/>
            <person name="Neafsey D.E."/>
            <person name="Zeng Q."/>
            <person name="Hung C.-Y."/>
            <person name="McMahan C."/>
            <person name="Muszewska A."/>
            <person name="Grynberg M."/>
            <person name="Mandel M.A."/>
            <person name="Kellner E.M."/>
            <person name="Barker B.M."/>
            <person name="Galgiani J.N."/>
            <person name="Orbach M.J."/>
            <person name="Kirkland T.N."/>
            <person name="Cole G.T."/>
            <person name="Henn M.R."/>
            <person name="Birren B.W."/>
            <person name="Taylor J.W."/>
        </authorList>
    </citation>
    <scope>NUCLEOTIDE SEQUENCE [LARGE SCALE GENOMIC DNA]</scope>
    <source>
        <strain evidence="3">UAMH 1704</strain>
    </source>
</reference>
<gene>
    <name evidence="2" type="ORF">UREG_04487</name>
</gene>
<dbReference type="OrthoDB" id="336240at2759"/>
<organism evidence="2 3">
    <name type="scientific">Uncinocarpus reesii (strain UAMH 1704)</name>
    <dbReference type="NCBI Taxonomy" id="336963"/>
    <lineage>
        <taxon>Eukaryota</taxon>
        <taxon>Fungi</taxon>
        <taxon>Dikarya</taxon>
        <taxon>Ascomycota</taxon>
        <taxon>Pezizomycotina</taxon>
        <taxon>Eurotiomycetes</taxon>
        <taxon>Eurotiomycetidae</taxon>
        <taxon>Onygenales</taxon>
        <taxon>Onygenaceae</taxon>
        <taxon>Uncinocarpus</taxon>
    </lineage>
</organism>
<dbReference type="VEuPathDB" id="FungiDB:UREG_04487"/>
<evidence type="ECO:0000256" key="1">
    <source>
        <dbReference type="SAM" id="MobiDB-lite"/>
    </source>
</evidence>
<dbReference type="GeneID" id="8442351"/>
<dbReference type="eggNOG" id="ENOG502RY8V">
    <property type="taxonomic scope" value="Eukaryota"/>
</dbReference>
<name>C4JPA5_UNCRE</name>
<proteinExistence type="predicted"/>
<dbReference type="SUPFAM" id="SSF54928">
    <property type="entry name" value="RNA-binding domain, RBD"/>
    <property type="match status" value="1"/>
</dbReference>
<dbReference type="RefSeq" id="XP_002544970.1">
    <property type="nucleotide sequence ID" value="XM_002544924.1"/>
</dbReference>
<dbReference type="OMA" id="RAKCIVW"/>
<dbReference type="Proteomes" id="UP000002058">
    <property type="component" value="Unassembled WGS sequence"/>
</dbReference>
<dbReference type="EMBL" id="CH476616">
    <property type="protein sequence ID" value="EEP79641.1"/>
    <property type="molecule type" value="Genomic_DNA"/>
</dbReference>
<dbReference type="InterPro" id="IPR012677">
    <property type="entry name" value="Nucleotide-bd_a/b_plait_sf"/>
</dbReference>
<evidence type="ECO:0000313" key="3">
    <source>
        <dbReference type="Proteomes" id="UP000002058"/>
    </source>
</evidence>
<dbReference type="InParanoid" id="C4JPA5"/>
<dbReference type="AlphaFoldDB" id="C4JPA5"/>
<sequence>MEGSVSYHDRSDCGKSHPYPLLIVHSSNMTTPGSPATVANGPLGIKEERQTEVFEEASGYSIGKRSIGAFRRFAGKSHMNPEAAPFIPSYQGRRREQQEHKPAQSQQEFQFPSANFFPPQSPFPPSVYNSPSPFPQSNPPFFYQPYSPAFYPTYPSYIPWFRHPLPNSVSQSFCYQPCCYSPMASSQGNNYGNKHWAYAPPPQGNHGRGMDRPAPGQGPFHQSANGHARQPSIANPTQNNQFRGFQPTAPPARNNQVNQNNPFQRDNRQHSTSNNASRGPVAPQHQEYRGPLIVPPSLRQSQTSNRNTHFATNERLERVDEGLQHQATVASLSHQLAAVNLTNNNADVFNQVKSISVTNNIITVQGMPFEIPIDDGTRYSSPATGGVLKLMNIPYNVSRQEVVHLMGRKARLLPHHLGTPVHIIMDRSTAKTMDCYVEFLTLEDAKETIDWLNRGLPGAPPRLGDRHIDIEMSSQEELLKDLFPRAKCIVWKEGRPILTPNNDAYSVGFQSFLTAEEIYCMIRNAEMPKRAPFATKCPQRTYEALISTLYKFPWYATTLYTVEDRNRLHFACFSQLQALAPRVAEKRTLGLDSRLILDLLNAGLSCPTFTDRQKVALYSAAGDPNTYNTSPVSIRFWPFDTLARKANVTEETVNKFARVVAASLERKKPGTEILANKWVPRPGVASPFGQIWLEFASGHTHLKWDVAVQYETKVLQGLVEEGLKATRAGPFPWGNGRVAPGRQIRVP</sequence>
<dbReference type="STRING" id="336963.C4JPA5"/>
<evidence type="ECO:0000313" key="2">
    <source>
        <dbReference type="EMBL" id="EEP79641.1"/>
    </source>
</evidence>
<feature type="region of interest" description="Disordered" evidence="1">
    <location>
        <begin position="194"/>
        <end position="288"/>
    </location>
</feature>